<dbReference type="PANTHER" id="PTHR21666">
    <property type="entry name" value="PEPTIDASE-RELATED"/>
    <property type="match status" value="1"/>
</dbReference>
<gene>
    <name evidence="4" type="ORF">MUN89_10265</name>
</gene>
<dbReference type="Pfam" id="PF01551">
    <property type="entry name" value="Peptidase_M23"/>
    <property type="match status" value="1"/>
</dbReference>
<dbReference type="InterPro" id="IPR050570">
    <property type="entry name" value="Cell_wall_metabolism_enzyme"/>
</dbReference>
<evidence type="ECO:0000256" key="1">
    <source>
        <dbReference type="SAM" id="MobiDB-lite"/>
    </source>
</evidence>
<accession>A0ABY4EP64</accession>
<keyword evidence="5" id="KW-1185">Reference proteome</keyword>
<protein>
    <submittedName>
        <fullName evidence="4">M23 family metallopeptidase</fullName>
    </submittedName>
</protein>
<name>A0ABY4EP64_9BACI</name>
<feature type="region of interest" description="Disordered" evidence="1">
    <location>
        <begin position="1"/>
        <end position="43"/>
    </location>
</feature>
<dbReference type="Proteomes" id="UP000831787">
    <property type="component" value="Chromosome"/>
</dbReference>
<feature type="compositionally biased region" description="Basic residues" evidence="1">
    <location>
        <begin position="12"/>
        <end position="24"/>
    </location>
</feature>
<dbReference type="PANTHER" id="PTHR21666:SF274">
    <property type="entry name" value="STAGE IV SPORULATION PROTEIN FA"/>
    <property type="match status" value="1"/>
</dbReference>
<dbReference type="CDD" id="cd12797">
    <property type="entry name" value="M23_peptidase"/>
    <property type="match status" value="1"/>
</dbReference>
<dbReference type="SUPFAM" id="SSF51261">
    <property type="entry name" value="Duplicated hybrid motif"/>
    <property type="match status" value="1"/>
</dbReference>
<feature type="compositionally biased region" description="Basic and acidic residues" evidence="1">
    <location>
        <begin position="1"/>
        <end position="10"/>
    </location>
</feature>
<keyword evidence="2" id="KW-1133">Transmembrane helix</keyword>
<keyword evidence="2" id="KW-0472">Membrane</keyword>
<sequence length="254" mass="28290">MKRDIEDVRRNIASRKKKKVHTSHSKSMTTMQPPQDEELHGFPPIVTGYTERVKRETGKIRSNQLILQLVFSALLFVTVAAGERTNIPLVDKPEQWVSNQLQQEFPFAKVMAWYSDRFGNPLQLVQKEEPKKATDLALPVNGTVTKSFQSDGKGIVMSATDGSNVKAVKAGTVIFAGNDPESDKTVIIQHADGTNTIYGYLSSINVHLYEFVDAQSELGSVKSTEGQAAQFFFAVQKDKQYLDPVQVIKVDENS</sequence>
<dbReference type="InterPro" id="IPR016047">
    <property type="entry name" value="M23ase_b-sheet_dom"/>
</dbReference>
<dbReference type="EMBL" id="CP095073">
    <property type="protein sequence ID" value="UOQ46253.1"/>
    <property type="molecule type" value="Genomic_DNA"/>
</dbReference>
<keyword evidence="2" id="KW-0812">Transmembrane</keyword>
<evidence type="ECO:0000256" key="2">
    <source>
        <dbReference type="SAM" id="Phobius"/>
    </source>
</evidence>
<dbReference type="Gene3D" id="2.70.70.10">
    <property type="entry name" value="Glucose Permease (Domain IIA)"/>
    <property type="match status" value="1"/>
</dbReference>
<feature type="domain" description="M23ase beta-sheet core" evidence="3">
    <location>
        <begin position="153"/>
        <end position="244"/>
    </location>
</feature>
<evidence type="ECO:0000259" key="3">
    <source>
        <dbReference type="Pfam" id="PF01551"/>
    </source>
</evidence>
<evidence type="ECO:0000313" key="4">
    <source>
        <dbReference type="EMBL" id="UOQ46253.1"/>
    </source>
</evidence>
<feature type="transmembrane region" description="Helical" evidence="2">
    <location>
        <begin position="65"/>
        <end position="82"/>
    </location>
</feature>
<reference evidence="4 5" key="1">
    <citation type="submission" date="2022-04" db="EMBL/GenBank/DDBJ databases">
        <title>Halobacillus sp. isolated from saltern.</title>
        <authorList>
            <person name="Won M."/>
            <person name="Lee C.-M."/>
            <person name="Woen H.-Y."/>
            <person name="Kwon S.-W."/>
        </authorList>
    </citation>
    <scope>NUCLEOTIDE SEQUENCE [LARGE SCALE GENOMIC DNA]</scope>
    <source>
        <strain evidence="4 5">SSBR10-3</strain>
    </source>
</reference>
<evidence type="ECO:0000313" key="5">
    <source>
        <dbReference type="Proteomes" id="UP000831787"/>
    </source>
</evidence>
<proteinExistence type="predicted"/>
<dbReference type="RefSeq" id="WP_244713342.1">
    <property type="nucleotide sequence ID" value="NZ_CP095073.1"/>
</dbReference>
<dbReference type="InterPro" id="IPR011055">
    <property type="entry name" value="Dup_hybrid_motif"/>
</dbReference>
<organism evidence="4 5">
    <name type="scientific">Halobacillus salinarum</name>
    <dbReference type="NCBI Taxonomy" id="2932257"/>
    <lineage>
        <taxon>Bacteria</taxon>
        <taxon>Bacillati</taxon>
        <taxon>Bacillota</taxon>
        <taxon>Bacilli</taxon>
        <taxon>Bacillales</taxon>
        <taxon>Bacillaceae</taxon>
        <taxon>Halobacillus</taxon>
    </lineage>
</organism>